<dbReference type="EMBL" id="BKCJ010448773">
    <property type="protein sequence ID" value="GFA57754.1"/>
    <property type="molecule type" value="Genomic_DNA"/>
</dbReference>
<protein>
    <submittedName>
        <fullName evidence="3">Uncharacterized protein</fullName>
    </submittedName>
</protein>
<accession>A0A699JWD9</accession>
<feature type="region of interest" description="Disordered" evidence="1">
    <location>
        <begin position="1"/>
        <end position="96"/>
    </location>
</feature>
<keyword evidence="2" id="KW-0812">Transmembrane</keyword>
<evidence type="ECO:0000313" key="3">
    <source>
        <dbReference type="EMBL" id="GFA57754.1"/>
    </source>
</evidence>
<dbReference type="AlphaFoldDB" id="A0A699JWD9"/>
<evidence type="ECO:0000256" key="2">
    <source>
        <dbReference type="SAM" id="Phobius"/>
    </source>
</evidence>
<feature type="transmembrane region" description="Helical" evidence="2">
    <location>
        <begin position="260"/>
        <end position="284"/>
    </location>
</feature>
<feature type="compositionally biased region" description="Basic and acidic residues" evidence="1">
    <location>
        <begin position="46"/>
        <end position="57"/>
    </location>
</feature>
<keyword evidence="2" id="KW-1133">Transmembrane helix</keyword>
<keyword evidence="2" id="KW-0472">Membrane</keyword>
<proteinExistence type="predicted"/>
<evidence type="ECO:0000256" key="1">
    <source>
        <dbReference type="SAM" id="MobiDB-lite"/>
    </source>
</evidence>
<reference evidence="3" key="1">
    <citation type="journal article" date="2019" name="Sci. Rep.">
        <title>Draft genome of Tanacetum cinerariifolium, the natural source of mosquito coil.</title>
        <authorList>
            <person name="Yamashiro T."/>
            <person name="Shiraishi A."/>
            <person name="Satake H."/>
            <person name="Nakayama K."/>
        </authorList>
    </citation>
    <scope>NUCLEOTIDE SEQUENCE</scope>
</reference>
<gene>
    <name evidence="3" type="ORF">Tci_629726</name>
</gene>
<feature type="compositionally biased region" description="Acidic residues" evidence="1">
    <location>
        <begin position="58"/>
        <end position="84"/>
    </location>
</feature>
<name>A0A699JWD9_TANCI</name>
<comment type="caution">
    <text evidence="3">The sequence shown here is derived from an EMBL/GenBank/DDBJ whole genome shotgun (WGS) entry which is preliminary data.</text>
</comment>
<sequence>MPHEEDVLLAEEQPLLAAVSPTADSPGYITESNTKEDSKEEEDDKDLVKDPTDYPTDRDDDDKEEESFKDDADDEEEDEGEDEEHLAPADSVLPPTYRTTARMSIRDQTPIPFPSETELSRLLSLPTPLLSPLTSYPLLLQQIPSLPLPASPTHSLGYQAVMIWLRSESPSTSHPLSLPPPIVLPHTKASMAMMRAAAPSTYILAPQSETPPSGTPPLLPIPLPASSPPLLLPSTDYRADVLEVMLPPRNSVPDLRSGSVHLLLLLGLLEALVQIMGLLALWMLRLDVTQLGR</sequence>
<organism evidence="3">
    <name type="scientific">Tanacetum cinerariifolium</name>
    <name type="common">Dalmatian daisy</name>
    <name type="synonym">Chrysanthemum cinerariifolium</name>
    <dbReference type="NCBI Taxonomy" id="118510"/>
    <lineage>
        <taxon>Eukaryota</taxon>
        <taxon>Viridiplantae</taxon>
        <taxon>Streptophyta</taxon>
        <taxon>Embryophyta</taxon>
        <taxon>Tracheophyta</taxon>
        <taxon>Spermatophyta</taxon>
        <taxon>Magnoliopsida</taxon>
        <taxon>eudicotyledons</taxon>
        <taxon>Gunneridae</taxon>
        <taxon>Pentapetalae</taxon>
        <taxon>asterids</taxon>
        <taxon>campanulids</taxon>
        <taxon>Asterales</taxon>
        <taxon>Asteraceae</taxon>
        <taxon>Asteroideae</taxon>
        <taxon>Anthemideae</taxon>
        <taxon>Anthemidinae</taxon>
        <taxon>Tanacetum</taxon>
    </lineage>
</organism>